<comment type="caution">
    <text evidence="3">The sequence shown here is derived from an EMBL/GenBank/DDBJ whole genome shotgun (WGS) entry which is preliminary data.</text>
</comment>
<organism evidence="3 4">
    <name type="scientific">Clydaea vesicula</name>
    <dbReference type="NCBI Taxonomy" id="447962"/>
    <lineage>
        <taxon>Eukaryota</taxon>
        <taxon>Fungi</taxon>
        <taxon>Fungi incertae sedis</taxon>
        <taxon>Chytridiomycota</taxon>
        <taxon>Chytridiomycota incertae sedis</taxon>
        <taxon>Chytridiomycetes</taxon>
        <taxon>Lobulomycetales</taxon>
        <taxon>Lobulomycetaceae</taxon>
        <taxon>Clydaea</taxon>
    </lineage>
</organism>
<dbReference type="Pfam" id="PF05694">
    <property type="entry name" value="SBP56"/>
    <property type="match status" value="1"/>
</dbReference>
<dbReference type="InterPro" id="IPR008826">
    <property type="entry name" value="Se-bd"/>
</dbReference>
<reference evidence="3" key="1">
    <citation type="submission" date="2020-05" db="EMBL/GenBank/DDBJ databases">
        <title>Phylogenomic resolution of chytrid fungi.</title>
        <authorList>
            <person name="Stajich J.E."/>
            <person name="Amses K."/>
            <person name="Simmons R."/>
            <person name="Seto K."/>
            <person name="Myers J."/>
            <person name="Bonds A."/>
            <person name="Quandt C.A."/>
            <person name="Barry K."/>
            <person name="Liu P."/>
            <person name="Grigoriev I."/>
            <person name="Longcore J.E."/>
            <person name="James T.Y."/>
        </authorList>
    </citation>
    <scope>NUCLEOTIDE SEQUENCE</scope>
    <source>
        <strain evidence="3">JEL0476</strain>
    </source>
</reference>
<accession>A0AAD5U1Z0</accession>
<sequence length="479" mass="53457">MTPNPTVPSECCENLGPGYDSPLDAFKYGPREKLLYVPGIRSKGSPYADFLATIDADPDSPEYGTIIHRLPIGEAGQELHHSGWNACSSCRGDATKSRRFLILPAFGTGNIFVVDTASNPKEPKLHKTISAVEIAKKTGLAFPHTPHCLADGTIMISMLGNPKGGAENNGYLLLDENFEVKDRWEATGETTKFGYDFWYQPRQNVMVSSELSSPNDFMKGFDPKDLAKGRYGQHIHVWNWKERRVIESIDLGTEGLVPLELRFLHNPDQKQGFVGTAIGSSMFRFFFDEETTKWKAEKVIQVEPVEVEGWTLPIVPGLITDFVISLDDKYLYLSNWLQGDIRQYDITDTHKPKLVGQLYIGGLIQKGESIKLKDEAQRVEVPLIKGKKLEGGPQMIQLSLDGKRLYITNSLFSTWDNKFYPDMVKNGSALVQVDVDTENGGLKLNENFFVDFGNNPDGAPALAHEVRYPGGDCTSDIWI</sequence>
<evidence type="ECO:0000313" key="3">
    <source>
        <dbReference type="EMBL" id="KAJ3219183.1"/>
    </source>
</evidence>
<protein>
    <submittedName>
        <fullName evidence="3">Methanethiol oxidase</fullName>
    </submittedName>
</protein>
<dbReference type="Proteomes" id="UP001211065">
    <property type="component" value="Unassembled WGS sequence"/>
</dbReference>
<gene>
    <name evidence="3" type="primary">SELENBP1</name>
    <name evidence="3" type="ORF">HK099_004781</name>
</gene>
<evidence type="ECO:0000256" key="1">
    <source>
        <dbReference type="ARBA" id="ARBA00005606"/>
    </source>
</evidence>
<evidence type="ECO:0000313" key="4">
    <source>
        <dbReference type="Proteomes" id="UP001211065"/>
    </source>
</evidence>
<keyword evidence="2" id="KW-0711">Selenium</keyword>
<dbReference type="SUPFAM" id="SSF75011">
    <property type="entry name" value="3-carboxy-cis,cis-mucoante lactonizing enzyme"/>
    <property type="match status" value="1"/>
</dbReference>
<dbReference type="GO" id="GO:0008430">
    <property type="term" value="F:selenium binding"/>
    <property type="evidence" value="ECO:0007669"/>
    <property type="project" value="InterPro"/>
</dbReference>
<dbReference type="PANTHER" id="PTHR23300">
    <property type="entry name" value="METHANETHIOL OXIDASE"/>
    <property type="match status" value="1"/>
</dbReference>
<name>A0AAD5U1Z0_9FUNG</name>
<keyword evidence="4" id="KW-1185">Reference proteome</keyword>
<dbReference type="PANTHER" id="PTHR23300:SF0">
    <property type="entry name" value="METHANETHIOL OXIDASE"/>
    <property type="match status" value="1"/>
</dbReference>
<comment type="similarity">
    <text evidence="1">Belongs to the selenium-binding protein family.</text>
</comment>
<proteinExistence type="inferred from homology"/>
<evidence type="ECO:0000256" key="2">
    <source>
        <dbReference type="ARBA" id="ARBA00023266"/>
    </source>
</evidence>
<dbReference type="AlphaFoldDB" id="A0AAD5U1Z0"/>
<dbReference type="EMBL" id="JADGJW010000349">
    <property type="protein sequence ID" value="KAJ3219183.1"/>
    <property type="molecule type" value="Genomic_DNA"/>
</dbReference>